<dbReference type="InterPro" id="IPR021861">
    <property type="entry name" value="THO_THOC1"/>
</dbReference>
<feature type="domain" description="Guanylate kinase-like" evidence="2">
    <location>
        <begin position="612"/>
        <end position="793"/>
    </location>
</feature>
<dbReference type="GO" id="GO:0006406">
    <property type="term" value="P:mRNA export from nucleus"/>
    <property type="evidence" value="ECO:0007669"/>
    <property type="project" value="TreeGrafter"/>
</dbReference>
<dbReference type="InterPro" id="IPR008145">
    <property type="entry name" value="GK/Ca_channel_bsu"/>
</dbReference>
<dbReference type="CDD" id="cd00071">
    <property type="entry name" value="GMPK"/>
    <property type="match status" value="1"/>
</dbReference>
<feature type="region of interest" description="Disordered" evidence="1">
    <location>
        <begin position="224"/>
        <end position="264"/>
    </location>
</feature>
<keyword evidence="3" id="KW-0808">Transferase</keyword>
<comment type="caution">
    <text evidence="3">The sequence shown here is derived from an EMBL/GenBank/DDBJ whole genome shotgun (WGS) entry which is preliminary data.</text>
</comment>
<feature type="compositionally biased region" description="Low complexity" evidence="1">
    <location>
        <begin position="806"/>
        <end position="840"/>
    </location>
</feature>
<organism evidence="3 4">
    <name type="scientific">Plectosphaerella cucumerina</name>
    <dbReference type="NCBI Taxonomy" id="40658"/>
    <lineage>
        <taxon>Eukaryota</taxon>
        <taxon>Fungi</taxon>
        <taxon>Dikarya</taxon>
        <taxon>Ascomycota</taxon>
        <taxon>Pezizomycotina</taxon>
        <taxon>Sordariomycetes</taxon>
        <taxon>Hypocreomycetidae</taxon>
        <taxon>Glomerellales</taxon>
        <taxon>Plectosphaerellaceae</taxon>
        <taxon>Plectosphaerella</taxon>
    </lineage>
</organism>
<dbReference type="PANTHER" id="PTHR13265:SF0">
    <property type="entry name" value="HPR1"/>
    <property type="match status" value="1"/>
</dbReference>
<proteinExistence type="predicted"/>
<dbReference type="Pfam" id="PF00625">
    <property type="entry name" value="Guanylate_kin"/>
    <property type="match status" value="1"/>
</dbReference>
<dbReference type="Proteomes" id="UP000813385">
    <property type="component" value="Unassembled WGS sequence"/>
</dbReference>
<feature type="compositionally biased region" description="Basic and acidic residues" evidence="1">
    <location>
        <begin position="236"/>
        <end position="248"/>
    </location>
</feature>
<dbReference type="PANTHER" id="PTHR13265">
    <property type="entry name" value="THO COMPLEX SUBUNIT 1"/>
    <property type="match status" value="1"/>
</dbReference>
<sequence>MPSATSDYNQVPSVVSFSSLLDELLARAAQAKPTSTIEPALQPSDFGNFRESIASIFSSEEETSADSSATPTTNPPKTKQFAAIETATRNLFCSLIASTTIESPDFVRVWNLFDLISVLSDDEQCEAGLLFWLIEELLDSQTIAGCRRIFDYLESRRERITTKHWSRKHLVILRSCNELLRRLSRAEDTAFCGRVFIFLFQSFPLGDRSSVNLRGEYHVENVTAFDQTPSTDAQESGEKMSIDSEPKSQTKAVSFNGDKDASQDPFAKSESLYTTFWMLQESFSQPKRLFDVANLASFKTGLEATLKTFRTIQEEQGTRPAKSTNAAEGAAKRKRENEEDSGAANAFNPKYLTSRDLFELEISDLSFRRHILVQAFIIVEFLLSLSKAAKEKVKSVKNQNKSVMYLDYELSDEDATWALNMKKTVEDCLRQGNDGAQFHRMIDTVLARDKNWVRWKVESCQPIEREAVKAEDFAKAQDELRRMTANKRRRGMPMNSLPLDFMRDRDHDEEMEKFKQPDRYQLPELASFQKSISNDDLEIEMPTNDETKAAAIESKASKQWRALRIAAKTKISMFEKITDPDNIDPIFGEAEDPDAVVDETAAEGKADPPTDQRPLVISGPVGAGKTALSDLLIQRNPGTFAFVKRHTTRKLDGTADSDHQFIEKQAFDMLRDGDVLLEYTTVDEVDYGTSRRAVEASATAGKVPIVFMDAEAIQQARDNGFNARFILITPPSKEALEERLKKAEKAEEAVTKALASAEPFLAEDNAAQTKGFDLVVVNDDLEAALTALRDFVYGPSKNGEESGDSAPAEAAATPQAEAAADAVPAQDTEMNDAAAAPAEA</sequence>
<dbReference type="PROSITE" id="PS50052">
    <property type="entry name" value="GUANYLATE_KINASE_2"/>
    <property type="match status" value="1"/>
</dbReference>
<accession>A0A8K0T8Z1</accession>
<evidence type="ECO:0000259" key="2">
    <source>
        <dbReference type="PROSITE" id="PS50052"/>
    </source>
</evidence>
<evidence type="ECO:0000256" key="1">
    <source>
        <dbReference type="SAM" id="MobiDB-lite"/>
    </source>
</evidence>
<dbReference type="Pfam" id="PF11957">
    <property type="entry name" value="efThoc1"/>
    <property type="match status" value="1"/>
</dbReference>
<keyword evidence="3" id="KW-0418">Kinase</keyword>
<dbReference type="SMART" id="SM00072">
    <property type="entry name" value="GuKc"/>
    <property type="match status" value="1"/>
</dbReference>
<name>A0A8K0T8Z1_9PEZI</name>
<dbReference type="InterPro" id="IPR027417">
    <property type="entry name" value="P-loop_NTPase"/>
</dbReference>
<reference evidence="3" key="1">
    <citation type="journal article" date="2021" name="Nat. Commun.">
        <title>Genetic determinants of endophytism in the Arabidopsis root mycobiome.</title>
        <authorList>
            <person name="Mesny F."/>
            <person name="Miyauchi S."/>
            <person name="Thiergart T."/>
            <person name="Pickel B."/>
            <person name="Atanasova L."/>
            <person name="Karlsson M."/>
            <person name="Huettel B."/>
            <person name="Barry K.W."/>
            <person name="Haridas S."/>
            <person name="Chen C."/>
            <person name="Bauer D."/>
            <person name="Andreopoulos W."/>
            <person name="Pangilinan J."/>
            <person name="LaButti K."/>
            <person name="Riley R."/>
            <person name="Lipzen A."/>
            <person name="Clum A."/>
            <person name="Drula E."/>
            <person name="Henrissat B."/>
            <person name="Kohler A."/>
            <person name="Grigoriev I.V."/>
            <person name="Martin F.M."/>
            <person name="Hacquard S."/>
        </authorList>
    </citation>
    <scope>NUCLEOTIDE SEQUENCE</scope>
    <source>
        <strain evidence="3">MPI-CAGE-AT-0016</strain>
    </source>
</reference>
<protein>
    <submittedName>
        <fullName evidence="3">Guanylate kinase</fullName>
    </submittedName>
</protein>
<evidence type="ECO:0000313" key="3">
    <source>
        <dbReference type="EMBL" id="KAH7354103.1"/>
    </source>
</evidence>
<dbReference type="EMBL" id="JAGPXD010000005">
    <property type="protein sequence ID" value="KAH7354103.1"/>
    <property type="molecule type" value="Genomic_DNA"/>
</dbReference>
<gene>
    <name evidence="3" type="ORF">B0T11DRAFT_288046</name>
</gene>
<dbReference type="GO" id="GO:0016301">
    <property type="term" value="F:kinase activity"/>
    <property type="evidence" value="ECO:0007669"/>
    <property type="project" value="UniProtKB-KW"/>
</dbReference>
<keyword evidence="4" id="KW-1185">Reference proteome</keyword>
<dbReference type="Gene3D" id="3.40.50.300">
    <property type="entry name" value="P-loop containing nucleotide triphosphate hydrolases"/>
    <property type="match status" value="1"/>
</dbReference>
<feature type="region of interest" description="Disordered" evidence="1">
    <location>
        <begin position="793"/>
        <end position="840"/>
    </location>
</feature>
<dbReference type="OrthoDB" id="10257415at2759"/>
<dbReference type="InterPro" id="IPR008144">
    <property type="entry name" value="Guanylate_kin-like_dom"/>
</dbReference>
<feature type="compositionally biased region" description="Polar residues" evidence="1">
    <location>
        <begin position="224"/>
        <end position="234"/>
    </location>
</feature>
<feature type="region of interest" description="Disordered" evidence="1">
    <location>
        <begin position="315"/>
        <end position="345"/>
    </location>
</feature>
<evidence type="ECO:0000313" key="4">
    <source>
        <dbReference type="Proteomes" id="UP000813385"/>
    </source>
</evidence>
<dbReference type="SUPFAM" id="SSF52540">
    <property type="entry name" value="P-loop containing nucleoside triphosphate hydrolases"/>
    <property type="match status" value="1"/>
</dbReference>
<dbReference type="GO" id="GO:0000445">
    <property type="term" value="C:THO complex part of transcription export complex"/>
    <property type="evidence" value="ECO:0007669"/>
    <property type="project" value="TreeGrafter"/>
</dbReference>
<dbReference type="AlphaFoldDB" id="A0A8K0T8Z1"/>